<sequence length="136" mass="14637">MCPCLTLNVLLVLSAEEAVSLDVRFAYDADDPLAVQMGFPGAPGHHPPWVFSRDLPAAGLRAPSGDGDVRVRPPCRCHSSDKVRILLHGRRAAAVLYVRAAPLEDWLARTFALVPAGTEGAHLLIEEALARLLGRP</sequence>
<evidence type="ECO:0000256" key="4">
    <source>
        <dbReference type="ARBA" id="ARBA00022969"/>
    </source>
</evidence>
<protein>
    <submittedName>
        <fullName evidence="7">SsgA family sporulation/cell division regulator</fullName>
    </submittedName>
</protein>
<comment type="subcellular location">
    <subcellularLocation>
        <location evidence="1">Cell septum</location>
    </subcellularLocation>
</comment>
<dbReference type="Proteomes" id="UP000788262">
    <property type="component" value="Unassembled WGS sequence"/>
</dbReference>
<dbReference type="RefSeq" id="WP_205384897.1">
    <property type="nucleotide sequence ID" value="NZ_JAFFZS010000018.1"/>
</dbReference>
<evidence type="ECO:0000313" key="7">
    <source>
        <dbReference type="EMBL" id="MBN0046755.1"/>
    </source>
</evidence>
<dbReference type="InterPro" id="IPR038658">
    <property type="entry name" value="SsgB_sf"/>
</dbReference>
<keyword evidence="4" id="KW-0749">Sporulation</keyword>
<keyword evidence="6" id="KW-0131">Cell cycle</keyword>
<accession>A0ABS2VUW8</accession>
<evidence type="ECO:0000313" key="8">
    <source>
        <dbReference type="Proteomes" id="UP000788262"/>
    </source>
</evidence>
<evidence type="ECO:0000256" key="3">
    <source>
        <dbReference type="ARBA" id="ARBA00022618"/>
    </source>
</evidence>
<evidence type="ECO:0000256" key="2">
    <source>
        <dbReference type="ARBA" id="ARBA00009323"/>
    </source>
</evidence>
<name>A0ABS2VUW8_STRAS</name>
<dbReference type="Pfam" id="PF04686">
    <property type="entry name" value="SsgA"/>
    <property type="match status" value="1"/>
</dbReference>
<keyword evidence="3" id="KW-0132">Cell division</keyword>
<keyword evidence="8" id="KW-1185">Reference proteome</keyword>
<reference evidence="7 8" key="1">
    <citation type="submission" date="2021-02" db="EMBL/GenBank/DDBJ databases">
        <title>Whole genome sequencing of Streptomyces actuosus VRA1.</title>
        <authorList>
            <person name="Sen G."/>
            <person name="Sen A."/>
        </authorList>
    </citation>
    <scope>NUCLEOTIDE SEQUENCE [LARGE SCALE GENOMIC DNA]</scope>
    <source>
        <strain evidence="7 8">VRA1</strain>
    </source>
</reference>
<organism evidence="7 8">
    <name type="scientific">Streptomyces actuosus</name>
    <dbReference type="NCBI Taxonomy" id="1885"/>
    <lineage>
        <taxon>Bacteria</taxon>
        <taxon>Bacillati</taxon>
        <taxon>Actinomycetota</taxon>
        <taxon>Actinomycetes</taxon>
        <taxon>Kitasatosporales</taxon>
        <taxon>Streptomycetaceae</taxon>
        <taxon>Streptomyces</taxon>
    </lineage>
</organism>
<comment type="similarity">
    <text evidence="2">Belongs to the SsgA family.</text>
</comment>
<dbReference type="EMBL" id="JAFFZS010000018">
    <property type="protein sequence ID" value="MBN0046755.1"/>
    <property type="molecule type" value="Genomic_DNA"/>
</dbReference>
<comment type="caution">
    <text evidence="7">The sequence shown here is derived from an EMBL/GenBank/DDBJ whole genome shotgun (WGS) entry which is preliminary data.</text>
</comment>
<evidence type="ECO:0000256" key="1">
    <source>
        <dbReference type="ARBA" id="ARBA00004431"/>
    </source>
</evidence>
<dbReference type="Gene3D" id="2.30.31.20">
    <property type="entry name" value="Sporulation-specific cell division protein SsgB"/>
    <property type="match status" value="1"/>
</dbReference>
<dbReference type="InterPro" id="IPR006776">
    <property type="entry name" value="SsgB"/>
</dbReference>
<evidence type="ECO:0000256" key="6">
    <source>
        <dbReference type="ARBA" id="ARBA00023306"/>
    </source>
</evidence>
<evidence type="ECO:0000256" key="5">
    <source>
        <dbReference type="ARBA" id="ARBA00023210"/>
    </source>
</evidence>
<gene>
    <name evidence="7" type="ORF">JS756_22115</name>
</gene>
<proteinExistence type="inferred from homology"/>
<keyword evidence="5" id="KW-0717">Septation</keyword>